<evidence type="ECO:0000313" key="1">
    <source>
        <dbReference type="EMBL" id="CAI8874569.1"/>
    </source>
</evidence>
<proteinExistence type="predicted"/>
<dbReference type="Proteomes" id="UP001158598">
    <property type="component" value="Chromosome"/>
</dbReference>
<accession>A0AA35XW30</accession>
<sequence length="54" mass="6155">MSLYINLMNPDCPVSPHPYPQILWTFSDLGNRVSACEPGFPYKWSGYCFILVDA</sequence>
<protein>
    <submittedName>
        <fullName evidence="1">Uncharacterized protein</fullName>
    </submittedName>
</protein>
<evidence type="ECO:0000313" key="2">
    <source>
        <dbReference type="Proteomes" id="UP001158598"/>
    </source>
</evidence>
<reference evidence="1" key="1">
    <citation type="submission" date="2023-03" db="EMBL/GenBank/DDBJ databases">
        <authorList>
            <person name="Pearce D."/>
        </authorList>
    </citation>
    <scope>NUCLEOTIDE SEQUENCE</scope>
    <source>
        <strain evidence="1">Mc</strain>
    </source>
</reference>
<organism evidence="1 2">
    <name type="scientific">Methylococcus capsulatus</name>
    <dbReference type="NCBI Taxonomy" id="414"/>
    <lineage>
        <taxon>Bacteria</taxon>
        <taxon>Pseudomonadati</taxon>
        <taxon>Pseudomonadota</taxon>
        <taxon>Gammaproteobacteria</taxon>
        <taxon>Methylococcales</taxon>
        <taxon>Methylococcaceae</taxon>
        <taxon>Methylococcus</taxon>
    </lineage>
</organism>
<dbReference type="EMBL" id="OX458332">
    <property type="protein sequence ID" value="CAI8874569.1"/>
    <property type="molecule type" value="Genomic_DNA"/>
</dbReference>
<gene>
    <name evidence="1" type="ORF">MCNOR_2937</name>
</gene>
<dbReference type="AlphaFoldDB" id="A0AA35XW30"/>
<name>A0AA35XW30_METCP</name>